<dbReference type="AlphaFoldDB" id="A0A6M3X750"/>
<protein>
    <submittedName>
        <fullName evidence="4">Uncharacterized protein</fullName>
    </submittedName>
</protein>
<keyword evidence="1" id="KW-0175">Coiled coil</keyword>
<evidence type="ECO:0000313" key="4">
    <source>
        <dbReference type="EMBL" id="QJH92505.1"/>
    </source>
</evidence>
<evidence type="ECO:0000313" key="3">
    <source>
        <dbReference type="EMBL" id="QJB01472.1"/>
    </source>
</evidence>
<evidence type="ECO:0000256" key="2">
    <source>
        <dbReference type="SAM" id="Phobius"/>
    </source>
</evidence>
<evidence type="ECO:0000256" key="1">
    <source>
        <dbReference type="SAM" id="Coils"/>
    </source>
</evidence>
<sequence>MPTALLIRLWPYALALVVGFGAAWWFRGVLAENDMADYKEGLEDARKDHQTLTAKVEAAGVENRKASTARVDVVEKVREAEVQYVDREVVRYVTQYRDADCPADPVRDNEWVCLYNRSLGLPCSVSEAGTAGR</sequence>
<keyword evidence="2" id="KW-0812">Transmembrane</keyword>
<dbReference type="EMBL" id="MT143709">
    <property type="protein sequence ID" value="QJB01472.1"/>
    <property type="molecule type" value="Genomic_DNA"/>
</dbReference>
<feature type="coiled-coil region" evidence="1">
    <location>
        <begin position="35"/>
        <end position="62"/>
    </location>
</feature>
<organism evidence="4">
    <name type="scientific">viral metagenome</name>
    <dbReference type="NCBI Taxonomy" id="1070528"/>
    <lineage>
        <taxon>unclassified sequences</taxon>
        <taxon>metagenomes</taxon>
        <taxon>organismal metagenomes</taxon>
    </lineage>
</organism>
<keyword evidence="2" id="KW-1133">Transmembrane helix</keyword>
<proteinExistence type="predicted"/>
<dbReference type="EMBL" id="MT143896">
    <property type="protein sequence ID" value="QJH92505.1"/>
    <property type="molecule type" value="Genomic_DNA"/>
</dbReference>
<accession>A0A6M3X750</accession>
<gene>
    <name evidence="3" type="ORF">MM171A00102_0031</name>
    <name evidence="4" type="ORF">MM171B00096_0067</name>
</gene>
<keyword evidence="2" id="KW-0472">Membrane</keyword>
<name>A0A6M3X750_9ZZZZ</name>
<reference evidence="4" key="1">
    <citation type="submission" date="2020-03" db="EMBL/GenBank/DDBJ databases">
        <title>The deep terrestrial virosphere.</title>
        <authorList>
            <person name="Holmfeldt K."/>
            <person name="Nilsson E."/>
            <person name="Simone D."/>
            <person name="Lopez-Fernandez M."/>
            <person name="Wu X."/>
            <person name="de Brujin I."/>
            <person name="Lundin D."/>
            <person name="Andersson A."/>
            <person name="Bertilsson S."/>
            <person name="Dopson M."/>
        </authorList>
    </citation>
    <scope>NUCLEOTIDE SEQUENCE</scope>
    <source>
        <strain evidence="3">MM171A00102</strain>
        <strain evidence="4">MM171B00096</strain>
    </source>
</reference>
<feature type="transmembrane region" description="Helical" evidence="2">
    <location>
        <begin position="6"/>
        <end position="26"/>
    </location>
</feature>